<dbReference type="PROSITE" id="PS50106">
    <property type="entry name" value="PDZ"/>
    <property type="match status" value="2"/>
</dbReference>
<keyword evidence="6" id="KW-0677">Repeat</keyword>
<reference evidence="11" key="1">
    <citation type="submission" date="2023-01" db="EMBL/GenBank/DDBJ databases">
        <title>Genome assembly of the deep-sea coral Lophelia pertusa.</title>
        <authorList>
            <person name="Herrera S."/>
            <person name="Cordes E."/>
        </authorList>
    </citation>
    <scope>NUCLEOTIDE SEQUENCE</scope>
    <source>
        <strain evidence="11">USNM1676648</strain>
        <tissue evidence="11">Polyp</tissue>
    </source>
</reference>
<comment type="subcellular location">
    <subcellularLocation>
        <location evidence="2">Cell membrane</location>
    </subcellularLocation>
    <subcellularLocation>
        <location evidence="3">Cytoplasm</location>
    </subcellularLocation>
    <subcellularLocation>
        <location evidence="1">Nucleus</location>
    </subcellularLocation>
</comment>
<dbReference type="InterPro" id="IPR051230">
    <property type="entry name" value="APP-Binding"/>
</dbReference>
<proteinExistence type="predicted"/>
<evidence type="ECO:0000256" key="2">
    <source>
        <dbReference type="ARBA" id="ARBA00004236"/>
    </source>
</evidence>
<keyword evidence="4" id="KW-1003">Cell membrane</keyword>
<evidence type="ECO:0000256" key="7">
    <source>
        <dbReference type="ARBA" id="ARBA00023121"/>
    </source>
</evidence>
<dbReference type="Proteomes" id="UP001163046">
    <property type="component" value="Unassembled WGS sequence"/>
</dbReference>
<evidence type="ECO:0000256" key="4">
    <source>
        <dbReference type="ARBA" id="ARBA00022475"/>
    </source>
</evidence>
<dbReference type="SUPFAM" id="SSF50156">
    <property type="entry name" value="PDZ domain-like"/>
    <property type="match status" value="2"/>
</dbReference>
<organism evidence="11 12">
    <name type="scientific">Desmophyllum pertusum</name>
    <dbReference type="NCBI Taxonomy" id="174260"/>
    <lineage>
        <taxon>Eukaryota</taxon>
        <taxon>Metazoa</taxon>
        <taxon>Cnidaria</taxon>
        <taxon>Anthozoa</taxon>
        <taxon>Hexacorallia</taxon>
        <taxon>Scleractinia</taxon>
        <taxon>Caryophylliina</taxon>
        <taxon>Caryophylliidae</taxon>
        <taxon>Desmophyllum</taxon>
    </lineage>
</organism>
<evidence type="ECO:0000313" key="11">
    <source>
        <dbReference type="EMBL" id="KAJ7333708.1"/>
    </source>
</evidence>
<dbReference type="EMBL" id="MU827785">
    <property type="protein sequence ID" value="KAJ7333708.1"/>
    <property type="molecule type" value="Genomic_DNA"/>
</dbReference>
<dbReference type="GO" id="GO:0005634">
    <property type="term" value="C:nucleus"/>
    <property type="evidence" value="ECO:0007669"/>
    <property type="project" value="UniProtKB-SubCell"/>
</dbReference>
<accession>A0A9W9YCQ4</accession>
<dbReference type="Gene3D" id="2.30.42.10">
    <property type="match status" value="2"/>
</dbReference>
<keyword evidence="12" id="KW-1185">Reference proteome</keyword>
<dbReference type="GO" id="GO:0005886">
    <property type="term" value="C:plasma membrane"/>
    <property type="evidence" value="ECO:0007669"/>
    <property type="project" value="UniProtKB-SubCell"/>
</dbReference>
<sequence length="315" mass="34199">MSLYPSLEDMKVDQMAQAQAQHARAQQPALGYTPQAAAASAPAPGPVSGLYPSLNDYMGLAVSEDAVRQHVPGYTTAVVPRPQGAVVPQTSGMVAPVTGGNNLGIRRAEIKQGIREVVLCKDGKGKVGLRVRDINKGVFVQYVHENSPAALGGLRFGDQILQIDGETLAGYNSDKVMKILKNASAQRIVFAIRDRPFERTIVMQKDSAGHVGFVFKNGKITQIAKDTSAARNGLLIEHNLVEVNGQNVVGLKDNLIKEILEKCSQTITLTIIPTFIFEHMVKCMGEGLVKKSMDPQRSRLVKIFEQEIINSDEDP</sequence>
<evidence type="ECO:0000256" key="1">
    <source>
        <dbReference type="ARBA" id="ARBA00004123"/>
    </source>
</evidence>
<dbReference type="PANTHER" id="PTHR12345:SF3">
    <property type="entry name" value="PDZ DOMAIN-CONTAINING PROTEIN"/>
    <property type="match status" value="1"/>
</dbReference>
<dbReference type="OrthoDB" id="10059177at2759"/>
<evidence type="ECO:0000256" key="6">
    <source>
        <dbReference type="ARBA" id="ARBA00022737"/>
    </source>
</evidence>
<evidence type="ECO:0000256" key="3">
    <source>
        <dbReference type="ARBA" id="ARBA00004496"/>
    </source>
</evidence>
<dbReference type="CDD" id="cd06794">
    <property type="entry name" value="PDZ2_syntenin-like"/>
    <property type="match status" value="1"/>
</dbReference>
<keyword evidence="5" id="KW-0963">Cytoplasm</keyword>
<dbReference type="CDD" id="cd06721">
    <property type="entry name" value="PDZ1_syntenin-like"/>
    <property type="match status" value="1"/>
</dbReference>
<comment type="caution">
    <text evidence="11">The sequence shown here is derived from an EMBL/GenBank/DDBJ whole genome shotgun (WGS) entry which is preliminary data.</text>
</comment>
<keyword evidence="9" id="KW-0539">Nucleus</keyword>
<dbReference type="FunFam" id="2.30.42.10:FF:000043">
    <property type="entry name" value="Syntenin-1 isoform X1"/>
    <property type="match status" value="1"/>
</dbReference>
<evidence type="ECO:0000259" key="10">
    <source>
        <dbReference type="PROSITE" id="PS50106"/>
    </source>
</evidence>
<protein>
    <recommendedName>
        <fullName evidence="10">PDZ domain-containing protein</fullName>
    </recommendedName>
</protein>
<evidence type="ECO:0000256" key="9">
    <source>
        <dbReference type="ARBA" id="ARBA00023242"/>
    </source>
</evidence>
<feature type="domain" description="PDZ" evidence="10">
    <location>
        <begin position="200"/>
        <end position="275"/>
    </location>
</feature>
<evidence type="ECO:0000313" key="12">
    <source>
        <dbReference type="Proteomes" id="UP001163046"/>
    </source>
</evidence>
<keyword evidence="8" id="KW-0472">Membrane</keyword>
<evidence type="ECO:0000256" key="5">
    <source>
        <dbReference type="ARBA" id="ARBA00022490"/>
    </source>
</evidence>
<dbReference type="AlphaFoldDB" id="A0A9W9YCQ4"/>
<name>A0A9W9YCQ4_9CNID</name>
<dbReference type="SMART" id="SM00228">
    <property type="entry name" value="PDZ"/>
    <property type="match status" value="2"/>
</dbReference>
<dbReference type="InterPro" id="IPR001478">
    <property type="entry name" value="PDZ"/>
</dbReference>
<dbReference type="GO" id="GO:0005737">
    <property type="term" value="C:cytoplasm"/>
    <property type="evidence" value="ECO:0007669"/>
    <property type="project" value="UniProtKB-SubCell"/>
</dbReference>
<dbReference type="PANTHER" id="PTHR12345">
    <property type="entry name" value="SYNTENIN RELATED"/>
    <property type="match status" value="1"/>
</dbReference>
<feature type="domain" description="PDZ" evidence="10">
    <location>
        <begin position="116"/>
        <end position="195"/>
    </location>
</feature>
<dbReference type="GO" id="GO:0008289">
    <property type="term" value="F:lipid binding"/>
    <property type="evidence" value="ECO:0007669"/>
    <property type="project" value="UniProtKB-KW"/>
</dbReference>
<dbReference type="InterPro" id="IPR036034">
    <property type="entry name" value="PDZ_sf"/>
</dbReference>
<evidence type="ECO:0000256" key="8">
    <source>
        <dbReference type="ARBA" id="ARBA00023136"/>
    </source>
</evidence>
<dbReference type="FunFam" id="2.30.42.10:FF:000065">
    <property type="entry name" value="syntenin-1 isoform X1"/>
    <property type="match status" value="1"/>
</dbReference>
<gene>
    <name evidence="11" type="ORF">OS493_015791</name>
</gene>
<dbReference type="Pfam" id="PF00595">
    <property type="entry name" value="PDZ"/>
    <property type="match status" value="2"/>
</dbReference>
<keyword evidence="7" id="KW-0446">Lipid-binding</keyword>